<evidence type="ECO:0000313" key="4">
    <source>
        <dbReference type="EMBL" id="SFR07460.1"/>
    </source>
</evidence>
<dbReference type="STRING" id="39060.SAMN05660706_114111"/>
<evidence type="ECO:0000256" key="2">
    <source>
        <dbReference type="ARBA" id="ARBA00022573"/>
    </source>
</evidence>
<comment type="pathway">
    <text evidence="1">Cofactor biosynthesis; adenosylcobalamin biosynthesis.</text>
</comment>
<dbReference type="Proteomes" id="UP000199584">
    <property type="component" value="Unassembled WGS sequence"/>
</dbReference>
<dbReference type="PANTHER" id="PTHR36925">
    <property type="entry name" value="COBALT-PRECORRIN-6A REDUCTASE"/>
    <property type="match status" value="1"/>
</dbReference>
<accession>A0A1I6DPR9</accession>
<sequence length="263" mass="29211">MVLILSGTGDGRKITRALIQKSYPVSVIASTSYGRELAVEDGAALVGDGLPADVDTLIKDLGIRVVVDARHPFNRQDEESLIKTCSEQNIIYLRVGREETSIASSELVHQVHSMAEAAEKAVTLGKTIFLTTGSNDLEHFINLQKKHDIRLVVRVLPEHRVIKKCQDLGIKPRDIVAMQGPFSKQINKALFKMYRASVVVTKDSGKAGGTDTKVDAALSLKIPVVIVKRLHNLHNREYGWQEVLKLLLNKLPLQKNGRDRHEQ</sequence>
<evidence type="ECO:0000256" key="1">
    <source>
        <dbReference type="ARBA" id="ARBA00004953"/>
    </source>
</evidence>
<keyword evidence="2" id="KW-0169">Cobalamin biosynthesis</keyword>
<dbReference type="GO" id="GO:0016994">
    <property type="term" value="F:precorrin-6A reductase activity"/>
    <property type="evidence" value="ECO:0007669"/>
    <property type="project" value="InterPro"/>
</dbReference>
<evidence type="ECO:0000256" key="3">
    <source>
        <dbReference type="ARBA" id="ARBA00023002"/>
    </source>
</evidence>
<dbReference type="PROSITE" id="PS51014">
    <property type="entry name" value="COBK_CBIJ"/>
    <property type="match status" value="1"/>
</dbReference>
<dbReference type="EMBL" id="FOYM01000014">
    <property type="protein sequence ID" value="SFR07460.1"/>
    <property type="molecule type" value="Genomic_DNA"/>
</dbReference>
<dbReference type="Pfam" id="PF02571">
    <property type="entry name" value="CbiJ"/>
    <property type="match status" value="1"/>
</dbReference>
<name>A0A1I6DPR9_9FIRM</name>
<protein>
    <submittedName>
        <fullName evidence="4">Precorrin-6A/cobalt-precorrin-6A reductase</fullName>
    </submittedName>
</protein>
<reference evidence="5" key="1">
    <citation type="submission" date="2016-10" db="EMBL/GenBank/DDBJ databases">
        <authorList>
            <person name="Varghese N."/>
            <person name="Submissions S."/>
        </authorList>
    </citation>
    <scope>NUCLEOTIDE SEQUENCE [LARGE SCALE GENOMIC DNA]</scope>
    <source>
        <strain evidence="5">DSM 3669</strain>
    </source>
</reference>
<dbReference type="InterPro" id="IPR003723">
    <property type="entry name" value="Precorrin-6x_reduct"/>
</dbReference>
<dbReference type="RefSeq" id="WP_245779722.1">
    <property type="nucleotide sequence ID" value="NZ_FOYM01000014.1"/>
</dbReference>
<proteinExistence type="predicted"/>
<gene>
    <name evidence="4" type="ORF">SAMN05660706_114111</name>
</gene>
<dbReference type="GO" id="GO:0009236">
    <property type="term" value="P:cobalamin biosynthetic process"/>
    <property type="evidence" value="ECO:0007669"/>
    <property type="project" value="UniProtKB-UniPathway"/>
</dbReference>
<keyword evidence="5" id="KW-1185">Reference proteome</keyword>
<evidence type="ECO:0000313" key="5">
    <source>
        <dbReference type="Proteomes" id="UP000199584"/>
    </source>
</evidence>
<dbReference type="AlphaFoldDB" id="A0A1I6DPR9"/>
<dbReference type="UniPathway" id="UPA00148"/>
<dbReference type="PANTHER" id="PTHR36925:SF1">
    <property type="entry name" value="COBALT-PRECORRIN-6A REDUCTASE"/>
    <property type="match status" value="1"/>
</dbReference>
<organism evidence="4 5">
    <name type="scientific">Desulfoscipio geothermicus DSM 3669</name>
    <dbReference type="NCBI Taxonomy" id="1121426"/>
    <lineage>
        <taxon>Bacteria</taxon>
        <taxon>Bacillati</taxon>
        <taxon>Bacillota</taxon>
        <taxon>Clostridia</taxon>
        <taxon>Eubacteriales</taxon>
        <taxon>Desulfallaceae</taxon>
        <taxon>Desulfoscipio</taxon>
    </lineage>
</organism>
<dbReference type="NCBIfam" id="TIGR00715">
    <property type="entry name" value="precor6x_red"/>
    <property type="match status" value="1"/>
</dbReference>
<keyword evidence="3" id="KW-0560">Oxidoreductase</keyword>